<name>A0A9N7MH15_STRHE</name>
<dbReference type="CDD" id="cd00303">
    <property type="entry name" value="retropepsin_like"/>
    <property type="match status" value="1"/>
</dbReference>
<dbReference type="InterPro" id="IPR021109">
    <property type="entry name" value="Peptidase_aspartic_dom_sf"/>
</dbReference>
<dbReference type="Gene3D" id="2.40.70.10">
    <property type="entry name" value="Acid Proteases"/>
    <property type="match status" value="1"/>
</dbReference>
<dbReference type="InterPro" id="IPR032567">
    <property type="entry name" value="RTL1-rel"/>
</dbReference>
<gene>
    <name evidence="2" type="ORF">SHERM_09243</name>
</gene>
<feature type="non-terminal residue" evidence="2">
    <location>
        <position position="1"/>
    </location>
</feature>
<comment type="caution">
    <text evidence="2">The sequence shown here is derived from an EMBL/GenBank/DDBJ whole genome shotgun (WGS) entry which is preliminary data.</text>
</comment>
<evidence type="ECO:0000313" key="3">
    <source>
        <dbReference type="Proteomes" id="UP001153555"/>
    </source>
</evidence>
<dbReference type="InterPro" id="IPR005162">
    <property type="entry name" value="Retrotrans_gag_dom"/>
</dbReference>
<dbReference type="Proteomes" id="UP001153555">
    <property type="component" value="Unassembled WGS sequence"/>
</dbReference>
<dbReference type="AlphaFoldDB" id="A0A9N7MH15"/>
<dbReference type="PANTHER" id="PTHR15503">
    <property type="entry name" value="LDOC1 RELATED"/>
    <property type="match status" value="1"/>
</dbReference>
<dbReference type="PANTHER" id="PTHR15503:SF45">
    <property type="entry name" value="RNA-DIRECTED DNA POLYMERASE HOMOLOG"/>
    <property type="match status" value="1"/>
</dbReference>
<accession>A0A9N7MH15</accession>
<evidence type="ECO:0000313" key="2">
    <source>
        <dbReference type="EMBL" id="CAA0806259.1"/>
    </source>
</evidence>
<organism evidence="2 3">
    <name type="scientific">Striga hermonthica</name>
    <name type="common">Purple witchweed</name>
    <name type="synonym">Buchnera hermonthica</name>
    <dbReference type="NCBI Taxonomy" id="68872"/>
    <lineage>
        <taxon>Eukaryota</taxon>
        <taxon>Viridiplantae</taxon>
        <taxon>Streptophyta</taxon>
        <taxon>Embryophyta</taxon>
        <taxon>Tracheophyta</taxon>
        <taxon>Spermatophyta</taxon>
        <taxon>Magnoliopsida</taxon>
        <taxon>eudicotyledons</taxon>
        <taxon>Gunneridae</taxon>
        <taxon>Pentapetalae</taxon>
        <taxon>asterids</taxon>
        <taxon>lamiids</taxon>
        <taxon>Lamiales</taxon>
        <taxon>Orobanchaceae</taxon>
        <taxon>Buchnereae</taxon>
        <taxon>Striga</taxon>
    </lineage>
</organism>
<proteinExistence type="predicted"/>
<dbReference type="Pfam" id="PF03732">
    <property type="entry name" value="Retrotrans_gag"/>
    <property type="match status" value="1"/>
</dbReference>
<sequence length="365" mass="41502">HQELTQATIVAHFRDYQPEKFSGQGDPRIVDEWVQGLEMIFEVMDCPDRYRTLCAQIQLTGDARLWWNAYWSMRPGEKEGCTWDQFKELIREKYYPSYYRADMERQFLALTQGTRSVDEYGREFTRLGAFVPDLVGTEAKRAHHFTDGLRPAVRHNIVGHDVQTYARTVAIAQELDASTRLEAIQTPAQPVAQPPAQPKLLHHRRIRRRGSSEPLLTTGGPVPDKYQFVQHVENTTVENALWARTSQQPCGRQQARVFAIDQREADQHPGTMSGMIILNDVHVYALFDTGATHSFISRRCLEAIGVRSTIAVDPLEVSLASGRKIVTDAEATDLSLSIGGRILITDAYVIEMRDFDLILSMDWLT</sequence>
<protein>
    <recommendedName>
        <fullName evidence="1">Retrotransposon gag domain-containing protein</fullName>
    </recommendedName>
</protein>
<dbReference type="SUPFAM" id="SSF50630">
    <property type="entry name" value="Acid proteases"/>
    <property type="match status" value="1"/>
</dbReference>
<keyword evidence="3" id="KW-1185">Reference proteome</keyword>
<dbReference type="Pfam" id="PF08284">
    <property type="entry name" value="RVP_2"/>
    <property type="match status" value="1"/>
</dbReference>
<dbReference type="EMBL" id="CACSLK010000601">
    <property type="protein sequence ID" value="CAA0806259.1"/>
    <property type="molecule type" value="Genomic_DNA"/>
</dbReference>
<evidence type="ECO:0000259" key="1">
    <source>
        <dbReference type="Pfam" id="PF03732"/>
    </source>
</evidence>
<reference evidence="2" key="1">
    <citation type="submission" date="2019-12" db="EMBL/GenBank/DDBJ databases">
        <authorList>
            <person name="Scholes J."/>
        </authorList>
    </citation>
    <scope>NUCLEOTIDE SEQUENCE</scope>
</reference>
<feature type="domain" description="Retrotransposon gag" evidence="1">
    <location>
        <begin position="55"/>
        <end position="151"/>
    </location>
</feature>
<dbReference type="OrthoDB" id="1936908at2759"/>
<feature type="non-terminal residue" evidence="2">
    <location>
        <position position="365"/>
    </location>
</feature>